<keyword evidence="4" id="KW-0808">Transferase</keyword>
<keyword evidence="7" id="KW-1133">Transmembrane helix</keyword>
<evidence type="ECO:0000313" key="13">
    <source>
        <dbReference type="Proteomes" id="UP001162156"/>
    </source>
</evidence>
<evidence type="ECO:0000256" key="10">
    <source>
        <dbReference type="ARBA" id="ARBA00023180"/>
    </source>
</evidence>
<dbReference type="AlphaFoldDB" id="A0AAV8XVF9"/>
<evidence type="ECO:0000256" key="3">
    <source>
        <dbReference type="ARBA" id="ARBA00022676"/>
    </source>
</evidence>
<keyword evidence="9" id="KW-0472">Membrane</keyword>
<evidence type="ECO:0000256" key="6">
    <source>
        <dbReference type="ARBA" id="ARBA00022968"/>
    </source>
</evidence>
<gene>
    <name evidence="12" type="ORF">NQ314_010001</name>
</gene>
<keyword evidence="3 11" id="KW-0328">Glycosyltransferase</keyword>
<evidence type="ECO:0000256" key="8">
    <source>
        <dbReference type="ARBA" id="ARBA00023034"/>
    </source>
</evidence>
<accession>A0AAV8XVF9</accession>
<protein>
    <recommendedName>
        <fullName evidence="11">Hexosyltransferase</fullName>
        <ecNumber evidence="11">2.4.1.-</ecNumber>
    </recommendedName>
</protein>
<evidence type="ECO:0000256" key="4">
    <source>
        <dbReference type="ARBA" id="ARBA00022679"/>
    </source>
</evidence>
<dbReference type="GO" id="GO:0000139">
    <property type="term" value="C:Golgi membrane"/>
    <property type="evidence" value="ECO:0007669"/>
    <property type="project" value="UniProtKB-SubCell"/>
</dbReference>
<dbReference type="PANTHER" id="PTHR11214">
    <property type="entry name" value="BETA-1,3-N-ACETYLGLUCOSAMINYLTRANSFERASE"/>
    <property type="match status" value="1"/>
</dbReference>
<dbReference type="EC" id="2.4.1.-" evidence="11"/>
<keyword evidence="8 11" id="KW-0333">Golgi apparatus</keyword>
<dbReference type="Proteomes" id="UP001162156">
    <property type="component" value="Unassembled WGS sequence"/>
</dbReference>
<organism evidence="12 13">
    <name type="scientific">Rhamnusium bicolor</name>
    <dbReference type="NCBI Taxonomy" id="1586634"/>
    <lineage>
        <taxon>Eukaryota</taxon>
        <taxon>Metazoa</taxon>
        <taxon>Ecdysozoa</taxon>
        <taxon>Arthropoda</taxon>
        <taxon>Hexapoda</taxon>
        <taxon>Insecta</taxon>
        <taxon>Pterygota</taxon>
        <taxon>Neoptera</taxon>
        <taxon>Endopterygota</taxon>
        <taxon>Coleoptera</taxon>
        <taxon>Polyphaga</taxon>
        <taxon>Cucujiformia</taxon>
        <taxon>Chrysomeloidea</taxon>
        <taxon>Cerambycidae</taxon>
        <taxon>Lepturinae</taxon>
        <taxon>Rhagiini</taxon>
        <taxon>Rhamnusium</taxon>
    </lineage>
</organism>
<comment type="caution">
    <text evidence="12">The sequence shown here is derived from an EMBL/GenBank/DDBJ whole genome shotgun (WGS) entry which is preliminary data.</text>
</comment>
<keyword evidence="13" id="KW-1185">Reference proteome</keyword>
<evidence type="ECO:0000256" key="11">
    <source>
        <dbReference type="RuleBase" id="RU363063"/>
    </source>
</evidence>
<reference evidence="12" key="1">
    <citation type="journal article" date="2023" name="Insect Mol. Biol.">
        <title>Genome sequencing provides insights into the evolution of gene families encoding plant cell wall-degrading enzymes in longhorned beetles.</title>
        <authorList>
            <person name="Shin N.R."/>
            <person name="Okamura Y."/>
            <person name="Kirsch R."/>
            <person name="Pauchet Y."/>
        </authorList>
    </citation>
    <scope>NUCLEOTIDE SEQUENCE</scope>
    <source>
        <strain evidence="12">RBIC_L_NR</strain>
    </source>
</reference>
<keyword evidence="10" id="KW-0325">Glycoprotein</keyword>
<evidence type="ECO:0000256" key="1">
    <source>
        <dbReference type="ARBA" id="ARBA00004323"/>
    </source>
</evidence>
<keyword evidence="6" id="KW-0735">Signal-anchor</keyword>
<dbReference type="Pfam" id="PF01762">
    <property type="entry name" value="Galactosyl_T"/>
    <property type="match status" value="1"/>
</dbReference>
<proteinExistence type="inferred from homology"/>
<evidence type="ECO:0000256" key="7">
    <source>
        <dbReference type="ARBA" id="ARBA00022989"/>
    </source>
</evidence>
<keyword evidence="5" id="KW-0812">Transmembrane</keyword>
<comment type="subcellular location">
    <subcellularLocation>
        <location evidence="1 11">Golgi apparatus membrane</location>
        <topology evidence="1 11">Single-pass type II membrane protein</topology>
    </subcellularLocation>
</comment>
<dbReference type="GO" id="GO:0006493">
    <property type="term" value="P:protein O-linked glycosylation"/>
    <property type="evidence" value="ECO:0007669"/>
    <property type="project" value="TreeGrafter"/>
</dbReference>
<dbReference type="FunFam" id="3.90.550.50:FF:000001">
    <property type="entry name" value="Hexosyltransferase"/>
    <property type="match status" value="1"/>
</dbReference>
<dbReference type="PANTHER" id="PTHR11214:SF376">
    <property type="entry name" value="HEXOSYLTRANSFERASE"/>
    <property type="match status" value="1"/>
</dbReference>
<evidence type="ECO:0000256" key="9">
    <source>
        <dbReference type="ARBA" id="ARBA00023136"/>
    </source>
</evidence>
<dbReference type="Gene3D" id="3.90.550.50">
    <property type="match status" value="1"/>
</dbReference>
<evidence type="ECO:0000256" key="2">
    <source>
        <dbReference type="ARBA" id="ARBA00008661"/>
    </source>
</evidence>
<dbReference type="InterPro" id="IPR002659">
    <property type="entry name" value="Glyco_trans_31"/>
</dbReference>
<evidence type="ECO:0000256" key="5">
    <source>
        <dbReference type="ARBA" id="ARBA00022692"/>
    </source>
</evidence>
<name>A0AAV8XVF9_9CUCU</name>
<comment type="similarity">
    <text evidence="2 11">Belongs to the glycosyltransferase 31 family.</text>
</comment>
<dbReference type="GO" id="GO:0016758">
    <property type="term" value="F:hexosyltransferase activity"/>
    <property type="evidence" value="ECO:0007669"/>
    <property type="project" value="InterPro"/>
</dbReference>
<sequence>MLNETILKSKFFHPSDYSYLINIDFSFSMLPLVCEEDEPLLIILVHTSVNNFGKRKVIRETWGQSENNIKILFFIGMVEGYDIQNKLEDESRQYQDLVQGSFIDSYHNLTYKHVMALKYVVYHCAKAEFILKVDDDVFVNIPNLKKFIETYNCQHGMLNKIFCSRLHSPPVLRKGKWKASLVDYPENNYPTHCSGFAILYPQDVLYLLYSKAQRTKFFWIDDVLVTGILAKNSNISHIGLENLVLSRKDIHNIVDLSFTNINKPFLFGDINLNEHQIRSLWAFVINHTSEASILDYLNY</sequence>
<dbReference type="EMBL" id="JANEYF010002745">
    <property type="protein sequence ID" value="KAJ8942679.1"/>
    <property type="molecule type" value="Genomic_DNA"/>
</dbReference>
<evidence type="ECO:0000313" key="12">
    <source>
        <dbReference type="EMBL" id="KAJ8942679.1"/>
    </source>
</evidence>